<evidence type="ECO:0000256" key="4">
    <source>
        <dbReference type="ARBA" id="ARBA00023136"/>
    </source>
</evidence>
<dbReference type="InterPro" id="IPR010432">
    <property type="entry name" value="RDD"/>
</dbReference>
<reference evidence="9" key="1">
    <citation type="submission" date="2015-02" db="EMBL/GenBank/DDBJ databases">
        <title>Description and complete genome sequence of the first cultured representative of the subdivision 5 of the Verrucomicrobia phylum.</title>
        <authorList>
            <person name="Spring S."/>
            <person name="Bunk B."/>
            <person name="Sproer C."/>
            <person name="Klenk H.-P."/>
        </authorList>
    </citation>
    <scope>NUCLEOTIDE SEQUENCE [LARGE SCALE GENOMIC DNA]</scope>
    <source>
        <strain evidence="9">L21-Fru-AB</strain>
    </source>
</reference>
<dbReference type="STRING" id="1307763.L21SP4_00666"/>
<feature type="transmembrane region" description="Helical" evidence="5">
    <location>
        <begin position="215"/>
        <end position="235"/>
    </location>
</feature>
<evidence type="ECO:0000259" key="7">
    <source>
        <dbReference type="Pfam" id="PF13240"/>
    </source>
</evidence>
<dbReference type="GO" id="GO:0016020">
    <property type="term" value="C:membrane"/>
    <property type="evidence" value="ECO:0007669"/>
    <property type="project" value="UniProtKB-SubCell"/>
</dbReference>
<evidence type="ECO:0000256" key="3">
    <source>
        <dbReference type="ARBA" id="ARBA00022989"/>
    </source>
</evidence>
<evidence type="ECO:0000313" key="9">
    <source>
        <dbReference type="Proteomes" id="UP000035268"/>
    </source>
</evidence>
<sequence>MFCENCGKEATQNAKYCQYCGSELSNAGQSESNQIKASSIQSEKLEKDQLIETPKKDGSKSFLGGVHHPWRRFFARTVDLMSIGILIFLLFSFSIGYLFPQNIDGFVKFIENPIGAAIVLYVLWLPFEALFLFLVGTTPAKWVFGIRVTTPTGENLSYGQALQRVFLVFVQGEGFGIPLVTLVTRLFAYRRLTKTGTTLWDTSVGSVVTHKKWGVIRAIASVFVTLVVLVIMSILNQVGNSYG</sequence>
<evidence type="ECO:0000256" key="5">
    <source>
        <dbReference type="SAM" id="Phobius"/>
    </source>
</evidence>
<feature type="domain" description="Zinc-ribbon" evidence="7">
    <location>
        <begin position="2"/>
        <end position="24"/>
    </location>
</feature>
<reference evidence="8 9" key="2">
    <citation type="journal article" date="2016" name="ISME J.">
        <title>Characterization of the first cultured representative of Verrucomicrobia subdivision 5 indicates the proposal of a novel phylum.</title>
        <authorList>
            <person name="Spring S."/>
            <person name="Bunk B."/>
            <person name="Sproer C."/>
            <person name="Schumann P."/>
            <person name="Rohde M."/>
            <person name="Tindall B.J."/>
            <person name="Klenk H.P."/>
        </authorList>
    </citation>
    <scope>NUCLEOTIDE SEQUENCE [LARGE SCALE GENOMIC DNA]</scope>
    <source>
        <strain evidence="8 9">L21-Fru-AB</strain>
    </source>
</reference>
<comment type="subcellular location">
    <subcellularLocation>
        <location evidence="1">Membrane</location>
        <topology evidence="1">Multi-pass membrane protein</topology>
    </subcellularLocation>
</comment>
<evidence type="ECO:0000313" key="8">
    <source>
        <dbReference type="EMBL" id="AKJ63935.1"/>
    </source>
</evidence>
<keyword evidence="4 5" id="KW-0472">Membrane</keyword>
<dbReference type="EMBL" id="CP010904">
    <property type="protein sequence ID" value="AKJ63935.1"/>
    <property type="molecule type" value="Genomic_DNA"/>
</dbReference>
<accession>A0A0G3EGL5</accession>
<gene>
    <name evidence="8" type="ORF">L21SP4_00666</name>
</gene>
<keyword evidence="9" id="KW-1185">Reference proteome</keyword>
<protein>
    <submittedName>
        <fullName evidence="8">Putative membrane protein</fullName>
    </submittedName>
</protein>
<proteinExistence type="predicted"/>
<keyword evidence="2 5" id="KW-0812">Transmembrane</keyword>
<keyword evidence="3 5" id="KW-1133">Transmembrane helix</keyword>
<evidence type="ECO:0000256" key="1">
    <source>
        <dbReference type="ARBA" id="ARBA00004141"/>
    </source>
</evidence>
<feature type="transmembrane region" description="Helical" evidence="5">
    <location>
        <begin position="114"/>
        <end position="135"/>
    </location>
</feature>
<feature type="domain" description="RDD" evidence="6">
    <location>
        <begin position="68"/>
        <end position="201"/>
    </location>
</feature>
<feature type="transmembrane region" description="Helical" evidence="5">
    <location>
        <begin position="80"/>
        <end position="99"/>
    </location>
</feature>
<dbReference type="Proteomes" id="UP000035268">
    <property type="component" value="Chromosome"/>
</dbReference>
<dbReference type="RefSeq" id="WP_074041373.1">
    <property type="nucleotide sequence ID" value="NZ_CP010904.1"/>
</dbReference>
<organism evidence="8 9">
    <name type="scientific">Kiritimatiella glycovorans</name>
    <dbReference type="NCBI Taxonomy" id="1307763"/>
    <lineage>
        <taxon>Bacteria</taxon>
        <taxon>Pseudomonadati</taxon>
        <taxon>Kiritimatiellota</taxon>
        <taxon>Kiritimatiellia</taxon>
        <taxon>Kiritimatiellales</taxon>
        <taxon>Kiritimatiellaceae</taxon>
        <taxon>Kiritimatiella</taxon>
    </lineage>
</organism>
<name>A0A0G3EGL5_9BACT</name>
<evidence type="ECO:0000259" key="6">
    <source>
        <dbReference type="Pfam" id="PF06271"/>
    </source>
</evidence>
<dbReference type="OrthoDB" id="198456at2"/>
<evidence type="ECO:0000256" key="2">
    <source>
        <dbReference type="ARBA" id="ARBA00022692"/>
    </source>
</evidence>
<dbReference type="KEGG" id="vbl:L21SP4_00666"/>
<dbReference type="Pfam" id="PF06271">
    <property type="entry name" value="RDD"/>
    <property type="match status" value="1"/>
</dbReference>
<dbReference type="InterPro" id="IPR026870">
    <property type="entry name" value="Zinc_ribbon_dom"/>
</dbReference>
<dbReference type="AlphaFoldDB" id="A0A0G3EGL5"/>
<dbReference type="Pfam" id="PF13240">
    <property type="entry name" value="Zn_Ribbon_1"/>
    <property type="match status" value="1"/>
</dbReference>